<feature type="region of interest" description="Disordered" evidence="1">
    <location>
        <begin position="102"/>
        <end position="148"/>
    </location>
</feature>
<dbReference type="EMBL" id="BAAAJE010000006">
    <property type="protein sequence ID" value="GAA1137361.1"/>
    <property type="molecule type" value="Genomic_DNA"/>
</dbReference>
<organism evidence="3 4">
    <name type="scientific">Nocardioides aquiterrae</name>
    <dbReference type="NCBI Taxonomy" id="203799"/>
    <lineage>
        <taxon>Bacteria</taxon>
        <taxon>Bacillati</taxon>
        <taxon>Actinomycetota</taxon>
        <taxon>Actinomycetes</taxon>
        <taxon>Propionibacteriales</taxon>
        <taxon>Nocardioidaceae</taxon>
        <taxon>Nocardioides</taxon>
    </lineage>
</organism>
<sequence>MRLLLAALLLALVTGCSSSSSEPTDPVVAPDSWLGLAPGNARAFHGPGGKLILIPVDETYAIDGANASAVTWALGNRYTTDYWVQDDDGTLWWYGRKGSWRAGRHGEKPREVPLGDGTATFGDRTITLGDDGPTRLETPEGTYEPAGP</sequence>
<dbReference type="Proteomes" id="UP001499979">
    <property type="component" value="Unassembled WGS sequence"/>
</dbReference>
<evidence type="ECO:0000313" key="3">
    <source>
        <dbReference type="EMBL" id="GAA1137361.1"/>
    </source>
</evidence>
<evidence type="ECO:0000256" key="2">
    <source>
        <dbReference type="SAM" id="SignalP"/>
    </source>
</evidence>
<evidence type="ECO:0000256" key="1">
    <source>
        <dbReference type="SAM" id="MobiDB-lite"/>
    </source>
</evidence>
<proteinExistence type="predicted"/>
<name>A0ABP4EVN6_9ACTN</name>
<comment type="caution">
    <text evidence="3">The sequence shown here is derived from an EMBL/GenBank/DDBJ whole genome shotgun (WGS) entry which is preliminary data.</text>
</comment>
<feature type="chain" id="PRO_5046222738" evidence="2">
    <location>
        <begin position="22"/>
        <end position="148"/>
    </location>
</feature>
<gene>
    <name evidence="3" type="ORF">GCM10009606_16660</name>
</gene>
<feature type="signal peptide" evidence="2">
    <location>
        <begin position="1"/>
        <end position="21"/>
    </location>
</feature>
<protein>
    <submittedName>
        <fullName evidence="3">Uncharacterized protein</fullName>
    </submittedName>
</protein>
<evidence type="ECO:0000313" key="4">
    <source>
        <dbReference type="Proteomes" id="UP001499979"/>
    </source>
</evidence>
<feature type="compositionally biased region" description="Basic and acidic residues" evidence="1">
    <location>
        <begin position="104"/>
        <end position="113"/>
    </location>
</feature>
<keyword evidence="2" id="KW-0732">Signal</keyword>
<dbReference type="PROSITE" id="PS51257">
    <property type="entry name" value="PROKAR_LIPOPROTEIN"/>
    <property type="match status" value="1"/>
</dbReference>
<dbReference type="RefSeq" id="WP_343907032.1">
    <property type="nucleotide sequence ID" value="NZ_BAAAJE010000006.1"/>
</dbReference>
<keyword evidence="4" id="KW-1185">Reference proteome</keyword>
<reference evidence="4" key="1">
    <citation type="journal article" date="2019" name="Int. J. Syst. Evol. Microbiol.">
        <title>The Global Catalogue of Microorganisms (GCM) 10K type strain sequencing project: providing services to taxonomists for standard genome sequencing and annotation.</title>
        <authorList>
            <consortium name="The Broad Institute Genomics Platform"/>
            <consortium name="The Broad Institute Genome Sequencing Center for Infectious Disease"/>
            <person name="Wu L."/>
            <person name="Ma J."/>
        </authorList>
    </citation>
    <scope>NUCLEOTIDE SEQUENCE [LARGE SCALE GENOMIC DNA]</scope>
    <source>
        <strain evidence="4">JCM 11813</strain>
    </source>
</reference>
<accession>A0ABP4EVN6</accession>